<gene>
    <name evidence="1" type="ORF">Patl1_33593</name>
</gene>
<reference evidence="2" key="1">
    <citation type="journal article" date="2023" name="G3 (Bethesda)">
        <title>Genome assembly and association tests identify interacting loci associated with vigor, precocity, and sex in interspecific pistachio rootstocks.</title>
        <authorList>
            <person name="Palmer W."/>
            <person name="Jacygrad E."/>
            <person name="Sagayaradj S."/>
            <person name="Cavanaugh K."/>
            <person name="Han R."/>
            <person name="Bertier L."/>
            <person name="Beede B."/>
            <person name="Kafkas S."/>
            <person name="Golino D."/>
            <person name="Preece J."/>
            <person name="Michelmore R."/>
        </authorList>
    </citation>
    <scope>NUCLEOTIDE SEQUENCE [LARGE SCALE GENOMIC DNA]</scope>
</reference>
<name>A0ACC0ZUT6_9ROSI</name>
<keyword evidence="2" id="KW-1185">Reference proteome</keyword>
<dbReference type="Proteomes" id="UP001164250">
    <property type="component" value="Chromosome 15"/>
</dbReference>
<comment type="caution">
    <text evidence="1">The sequence shown here is derived from an EMBL/GenBank/DDBJ whole genome shotgun (WGS) entry which is preliminary data.</text>
</comment>
<proteinExistence type="predicted"/>
<sequence length="4100" mass="463449">MEDSGHFDDVNVVDVIQFHVQSGRGLNLHELACLAFCRMLDLAPFLLGAWHPAVVIDKEQGEKLIKCEISWLIVVKLLSCQSGETNPFYKAKSVLTYFKFAPPPFERFLIKRTVHELSVKVVSHYLNAIRTSYRLLIIEPEIFRKLWDWSCFLDLVKKFGNPNLSSDAELKKDIADIRWCGVQILSLTFRMSDRAISNFGVEAEEALSCLLRWEEFCCDTSLERAGSYINHLTAITWILVLVASFSIKKIVCSVLALIHYPHHSFMKLSHQPGVEDWDDKLDGNPFVLTSTVKRSFEVVLLAVSQKWPVLLYGPAGSGKSALINKLACESGNQVLSIHMDDQVDGKTLIGSYVCTEQPGEFRWQPGSLTQAILNGYWVVFEDIDKAPSDVQSILLPLLEGASSFITGHGEEIRVAESFRLFSTISTSKLDVSHGNEGGNSLGNVWRRVMIMPPSNDDLQNIVKAWYPNLESLADRLIGGDLERINSYPPHQVASLNRFSLRDLLKWCKRIAGFDFSSRLNGLSPYECQFIYQEAVDIFASFSTSAASRLTMMKELANMWAVPVSMAETLYPSHEPVIQKSPLELRIGRVILQCNESVGLHDQSRQFVNIRSSLHALERIACSVKYNEPVLLVGETGTGKTTLVQNMARMLGQRLTVLNLSQQSDVADLLGGFKPMDARFICTPLYKEFEYLFSKTFSRTIDLIDNLCCCILTSREMKQFFTRLQKILRDKDWKKLLKGLRKQIAASGMVFSFVEGAFVSALRKGEWILLDEVNLAPPETLQRIVGVLEGESGSLCLAERGDASHICRHPNFRIFACMNPATDAGKRDLPYAVGKSTPPPVPFDAFLVVNRELSESDEFLKNYILTKSVKEHLSNLARAIFIKRYPILLQGPTSSGKTSLVQYLAAITGHEFVRINNHEHTDLQEYLGSYITDASGKLVFYFMKEYWLRLSGMVIGLSLDELNLAPSDVLEALNRLLDDNRELFVPELCETIKAHPDFMLFATQNPPTFYGGRKMLSRAFRNRFVEIHVDEIPENELSMILEKRCQIPESYAKKMVEVMKDLQLHRQSSKVFAGKHGFITPRDLFRWATRFKAFGKSYEDLARDGYYLLAERLRDDGEKCVVQEVLEKHLRVRLVKEDLYQKEVAGSDSVSKRLGNVIWTTSMWRLYFLVKRCYELREPVLLVGETGGGKTTVCQLLSLVLGSKLRILNCHQYTETSDFIGGFYPVRDRSRLMSEFKYLIEQLRMSKALMKYPGETVPSAAVTPQDLDSLEQLISDLTQLYQRWQTIFMWHDGPLVEAMKEGSLFLVDEISLADDSVLERLNSVLEPERKLVGNPILGTCLWLRKEGPVLENITAQKNFFVLATMNPGGDYDELRNIALQSGSCQLQAGRALTVRDLLSWISFINVTETSLGPAYAFLHGVFLILLDGLSLGTGISKSDAGELRNRCLSFLLEQLKVEDNNALSAKLSTMENYGWGDIGTSVDISHNHDMQCDNVFGIDPFYIEKGHENTEIGGFEFLAPTTRRNALRVLRAMQLSKPVLLEGSPGVGKTSLIVALGKYSGHKVVRINLSEQTDIMDLLGSDLPVESDEGNEICMGLNAILDHRGEGGGRKGLPRSFLNRFTKVYVDELVEGDYLFICSSLYPSIPRSVLSKLILFNKRLHEETMVYHNFAQDGSPWEFNLRDVIRSCQIIKDMVLDLGAPAKIDTNFFLDILYIQRMRTASDRRYVLRLYEEVFVTACKLPHIVYDNNGYAFCNTMPFAIFGWLLLKLSENWKSIGNSLCLLVEIIQKLRLDLENNVLPLSWSSKDLDSTMKTILKLQDKQQTYSAKFEWVTGLLTKAIENGEWIVLENANLCNPTVLDRINSLVEPSGTITINECGTVDGKPVVLHPHPNFRMFLTINPSYGEVSRAMRNRGVEIYMMPPYWLFDEEKGSTFEDSELNDAKRFLALSGIPSTKLVESMAKAHVYATLKGLQFNKRITHLELARWVQLFQQLLVNGNQPLWSLQISWEHTYLSSLGGAEGENIISHAKNTFMSMIESSETGSSLGCSLCLPGGWPMPLKLRDLVWYSKEASVKQNCMYLEFLGAQYASCELQNRWNGSPVDQALSSSDSAVTYLMNVKMLQRIMFPMVSNGTISSSGGGQNLSQICWFNSQLHPYCQFFNSFLASLREELEDQIWKDIFCFHKEQSNLLRNAINCVDLLRLSYQQWKAEVLKMVVNSPSFDKLIQFYTDLLENHILFWSGVTSSQVDCLLISWRSLMKNATKLHNFCPKEVENVLMEGKNLGVSMSSHIACKSDEDDDNIAQKLEEICQMLVKRNWVKYLDLLESALSYSLTCSRRPPQAFVPHQKLLWMLDAWTSVDAVNLKVASFVLEMWFWWHSFLWSYSPAAFMNFAKIGNHDVPLPALLVQPVKTAVISQILQSIFAIKDYTVYSLKLKVASRNLWQSPPHPKNLPTSLLSVARSLFHQIIYAHKKSFDAGAFAEMNSMLCAFEKNTVTPLLRELFLHCFPSGDGFFSNLGYAWIRIGALRFHLLISCDVLDPAMKYSWKCSQLEEKILLLKLEIKVRQECEYLAGWSSSRAADKKRAVALQKLEAEHKRLQRKIVYRPNPLKFKALKKECDEFLELVNSSMNLVSNTAVMDLKQAIEQVCNWQATGFDLVTVNPKTRVPEYYFGDVDSSSNLFAIDISLLEKLVTFSRDVNTAKNGKELLSGEEITEKVETDDEFESLEDEWNLMQEYILNNMVQIHNQLFGSTDLVLRPGTFKISDADRLHTFSNSYTLGVEMLKGLGGLSSSTLDARLSPEHILRLCLEHEQKFVSSNHLACKYNFYKDSNAPVMAKMVKLLVSLQQRVLTLLSEWEDHPGLQKILDVVQMLLAIPLTTPLAKALSGLQILLNRAQMLLESGTKFPLSDLLEPITSLVCSWQKMEFESWPALLDEVQDQYESNAGKFGGIHSNVQHCPWQEEIQKILYNLYGFYVQFLPIIMEHIGANRKNIEKEVRELLKLCRWERFMPVDNLKRVRQKLRKLVQKYTELLQQPVMLILNRQTPQKGLKVLSVQGPMAPSEISDESLGLLNATLDLSQFNDEERSPWYSNWRKKVCHKLQNLVLEGTAELCFLDAKGVADSTRQLLASQSESLLHPEEWKDLWQTLEIICKTTMDCGNLWKDVNKSLGKRRAFSELLKLLENSGLHKHKFEIMKISNQSNWLFLQPSYDLEHLLLPRRRLSEAAGDYQCLPSGALDPEWKATNEFYFKSLASVQLLQHICLKHHEDFTSEQISRSISFLNHLIVIQQMQREAAYDFAKNVKQLRECTSGFGSLYSKCTELNQRIDNECAFPRGQKDMIKCIWQQKQLFDSLYSMLVEESLLLRKVESTHLNYCQSVRATAHNVLSFIDKFIPVIQKSKELLDNYLLGSGGAITLMTGSFHHFVIPKQTEQLVVKNFQVINEFQEHLSSLRQQDLGKSSVIQTLLSHFDDLLKKGKLIAEQFNSAMEAQNHSENPSEEASHCNGGSLSNDHVPSEKLFGSVTSWENILKSSVGSLSLDQLNDQLLEIVSCAEKMVEHSGKGSPGLSSRVGAHFCPLYTLLDLVLSFADGFLQDFLAMHKTDLAFPAKDQENDNSDDKSQDASGTGLGEGAGLKDVSDQITDEDQLLGASEKEAGDEQDASDQLPSKDDKGIEMEQDFAADTFSVSEDSGEEDNDEDGEDEQLESAMGDTGADSEVIDEKLWNKEEEENPNTEKEKHEPGPSVKDKDESNRELRAKEDSASMADELGELNSDEEAFADPTDLKLDESNENVDEDIDMDEKDGTENKEEVDPEEHDESAENGSHEEMNENPIDETMGEAENEQAGGTSEKDDVNRDSEENTETDLMAPRKDTFEAGMSDFIDDLVPNAESATQPNGDSRSSNLKNVAQEANFFNDNEISNDVAPLSSLPGNTSQMDIMVSGTSTSGKVTDDQPKTQLPEQKSSPVQKTQANPYRNVGDALEEWKERVNVSVDLQADNSETQVEVEDENADEYGYVSEFDKGTAQALGPATSEQIDMNVDGNEPDSDNLAAHRDDVTEMEIEKKIPEANSTEHHSTILRNKTEEQMQISDLEKSPMEGSPEGSHG</sequence>
<evidence type="ECO:0000313" key="1">
    <source>
        <dbReference type="EMBL" id="KAJ0075983.1"/>
    </source>
</evidence>
<protein>
    <submittedName>
        <fullName evidence="1">Uncharacterized protein</fullName>
    </submittedName>
</protein>
<dbReference type="EMBL" id="CM047910">
    <property type="protein sequence ID" value="KAJ0075983.1"/>
    <property type="molecule type" value="Genomic_DNA"/>
</dbReference>
<accession>A0ACC0ZUT6</accession>
<evidence type="ECO:0000313" key="2">
    <source>
        <dbReference type="Proteomes" id="UP001164250"/>
    </source>
</evidence>
<organism evidence="1 2">
    <name type="scientific">Pistacia atlantica</name>
    <dbReference type="NCBI Taxonomy" id="434234"/>
    <lineage>
        <taxon>Eukaryota</taxon>
        <taxon>Viridiplantae</taxon>
        <taxon>Streptophyta</taxon>
        <taxon>Embryophyta</taxon>
        <taxon>Tracheophyta</taxon>
        <taxon>Spermatophyta</taxon>
        <taxon>Magnoliopsida</taxon>
        <taxon>eudicotyledons</taxon>
        <taxon>Gunneridae</taxon>
        <taxon>Pentapetalae</taxon>
        <taxon>rosids</taxon>
        <taxon>malvids</taxon>
        <taxon>Sapindales</taxon>
        <taxon>Anacardiaceae</taxon>
        <taxon>Pistacia</taxon>
    </lineage>
</organism>